<name>A0A9D1RYP7_9CORY</name>
<evidence type="ECO:0000313" key="1">
    <source>
        <dbReference type="EMBL" id="HIW95141.1"/>
    </source>
</evidence>
<accession>A0A9D1RYP7</accession>
<reference evidence="1" key="2">
    <citation type="submission" date="2021-04" db="EMBL/GenBank/DDBJ databases">
        <authorList>
            <person name="Gilroy R."/>
        </authorList>
    </citation>
    <scope>NUCLEOTIDE SEQUENCE</scope>
    <source>
        <strain evidence="1">4376</strain>
    </source>
</reference>
<gene>
    <name evidence="1" type="ORF">H9867_01430</name>
</gene>
<sequence>MDSLGVSQAVKDRMLMCQDDVTPSTPGKVPKSQLGKNGGRYIEVAGLGEAHYPVSTPACDGRNILIVHSVIEYDRGDAINEIGQTLVMNRGSEFTYPGQCPSLRGQVDGNDVYPVYYDFGSDQAAMCAAKANKGGNARTLNTAGDFSDPC</sequence>
<dbReference type="EMBL" id="DXFZ01000019">
    <property type="protein sequence ID" value="HIW95141.1"/>
    <property type="molecule type" value="Genomic_DNA"/>
</dbReference>
<reference evidence="1" key="1">
    <citation type="journal article" date="2021" name="PeerJ">
        <title>Extensive microbial diversity within the chicken gut microbiome revealed by metagenomics and culture.</title>
        <authorList>
            <person name="Gilroy R."/>
            <person name="Ravi A."/>
            <person name="Getino M."/>
            <person name="Pursley I."/>
            <person name="Horton D.L."/>
            <person name="Alikhan N.F."/>
            <person name="Baker D."/>
            <person name="Gharbi K."/>
            <person name="Hall N."/>
            <person name="Watson M."/>
            <person name="Adriaenssens E.M."/>
            <person name="Foster-Nyarko E."/>
            <person name="Jarju S."/>
            <person name="Secka A."/>
            <person name="Antonio M."/>
            <person name="Oren A."/>
            <person name="Chaudhuri R.R."/>
            <person name="La Ragione R."/>
            <person name="Hildebrand F."/>
            <person name="Pallen M.J."/>
        </authorList>
    </citation>
    <scope>NUCLEOTIDE SEQUENCE</scope>
    <source>
        <strain evidence="1">4376</strain>
    </source>
</reference>
<organism evidence="1 2">
    <name type="scientific">Candidatus Corynebacterium gallistercoris</name>
    <dbReference type="NCBI Taxonomy" id="2838530"/>
    <lineage>
        <taxon>Bacteria</taxon>
        <taxon>Bacillati</taxon>
        <taxon>Actinomycetota</taxon>
        <taxon>Actinomycetes</taxon>
        <taxon>Mycobacteriales</taxon>
        <taxon>Corynebacteriaceae</taxon>
        <taxon>Corynebacterium</taxon>
    </lineage>
</organism>
<evidence type="ECO:0000313" key="2">
    <source>
        <dbReference type="Proteomes" id="UP000824189"/>
    </source>
</evidence>
<protein>
    <submittedName>
        <fullName evidence="1">Uncharacterized protein</fullName>
    </submittedName>
</protein>
<dbReference type="AlphaFoldDB" id="A0A9D1RYP7"/>
<proteinExistence type="predicted"/>
<comment type="caution">
    <text evidence="1">The sequence shown here is derived from an EMBL/GenBank/DDBJ whole genome shotgun (WGS) entry which is preliminary data.</text>
</comment>
<dbReference type="Proteomes" id="UP000824189">
    <property type="component" value="Unassembled WGS sequence"/>
</dbReference>